<protein>
    <submittedName>
        <fullName evidence="1">Uncharacterized protein</fullName>
    </submittedName>
</protein>
<evidence type="ECO:0000313" key="1">
    <source>
        <dbReference type="EMBL" id="OJT08805.1"/>
    </source>
</evidence>
<dbReference type="OrthoDB" id="2019491at2759"/>
<gene>
    <name evidence="1" type="ORF">TRAPUB_311</name>
</gene>
<reference evidence="1 2" key="1">
    <citation type="submission" date="2016-10" db="EMBL/GenBank/DDBJ databases">
        <title>Genome sequence of the basidiomycete white-rot fungus Trametes pubescens.</title>
        <authorList>
            <person name="Makela M.R."/>
            <person name="Granchi Z."/>
            <person name="Peng M."/>
            <person name="De Vries R.P."/>
            <person name="Grigoriev I."/>
            <person name="Riley R."/>
            <person name="Hilden K."/>
        </authorList>
    </citation>
    <scope>NUCLEOTIDE SEQUENCE [LARGE SCALE GENOMIC DNA]</scope>
    <source>
        <strain evidence="1 2">FBCC735</strain>
    </source>
</reference>
<sequence length="66" mass="7334">MRECVAIGHLSGAPRRRLEDAPLREEMRAPIAVPYSSARRGQQLTMPYVGYRALSPTVDVRTAATH</sequence>
<evidence type="ECO:0000313" key="2">
    <source>
        <dbReference type="Proteomes" id="UP000184267"/>
    </source>
</evidence>
<dbReference type="AlphaFoldDB" id="A0A1M2VMI1"/>
<keyword evidence="2" id="KW-1185">Reference proteome</keyword>
<dbReference type="Proteomes" id="UP000184267">
    <property type="component" value="Unassembled WGS sequence"/>
</dbReference>
<proteinExistence type="predicted"/>
<comment type="caution">
    <text evidence="1">The sequence shown here is derived from an EMBL/GenBank/DDBJ whole genome shotgun (WGS) entry which is preliminary data.</text>
</comment>
<accession>A0A1M2VMI1</accession>
<name>A0A1M2VMI1_TRAPU</name>
<dbReference type="EMBL" id="MNAD01001011">
    <property type="protein sequence ID" value="OJT08805.1"/>
    <property type="molecule type" value="Genomic_DNA"/>
</dbReference>
<organism evidence="1 2">
    <name type="scientific">Trametes pubescens</name>
    <name type="common">White-rot fungus</name>
    <dbReference type="NCBI Taxonomy" id="154538"/>
    <lineage>
        <taxon>Eukaryota</taxon>
        <taxon>Fungi</taxon>
        <taxon>Dikarya</taxon>
        <taxon>Basidiomycota</taxon>
        <taxon>Agaricomycotina</taxon>
        <taxon>Agaricomycetes</taxon>
        <taxon>Polyporales</taxon>
        <taxon>Polyporaceae</taxon>
        <taxon>Trametes</taxon>
    </lineage>
</organism>